<organism evidence="3 4">
    <name type="scientific">Diaporthe australafricana</name>
    <dbReference type="NCBI Taxonomy" id="127596"/>
    <lineage>
        <taxon>Eukaryota</taxon>
        <taxon>Fungi</taxon>
        <taxon>Dikarya</taxon>
        <taxon>Ascomycota</taxon>
        <taxon>Pezizomycotina</taxon>
        <taxon>Sordariomycetes</taxon>
        <taxon>Sordariomycetidae</taxon>
        <taxon>Diaporthales</taxon>
        <taxon>Diaporthaceae</taxon>
        <taxon>Diaporthe</taxon>
    </lineage>
</organism>
<accession>A0ABR3WLS8</accession>
<feature type="region of interest" description="Disordered" evidence="1">
    <location>
        <begin position="140"/>
        <end position="179"/>
    </location>
</feature>
<dbReference type="EMBL" id="JAWRVE010000067">
    <property type="protein sequence ID" value="KAL1864587.1"/>
    <property type="molecule type" value="Genomic_DNA"/>
</dbReference>
<feature type="transmembrane region" description="Helical" evidence="2">
    <location>
        <begin position="83"/>
        <end position="106"/>
    </location>
</feature>
<evidence type="ECO:0000256" key="2">
    <source>
        <dbReference type="SAM" id="Phobius"/>
    </source>
</evidence>
<keyword evidence="2" id="KW-0812">Transmembrane</keyword>
<dbReference type="Proteomes" id="UP001583177">
    <property type="component" value="Unassembled WGS sequence"/>
</dbReference>
<feature type="region of interest" description="Disordered" evidence="1">
    <location>
        <begin position="45"/>
        <end position="73"/>
    </location>
</feature>
<evidence type="ECO:0000313" key="3">
    <source>
        <dbReference type="EMBL" id="KAL1864587.1"/>
    </source>
</evidence>
<comment type="caution">
    <text evidence="3">The sequence shown here is derived from an EMBL/GenBank/DDBJ whole genome shotgun (WGS) entry which is preliminary data.</text>
</comment>
<protein>
    <submittedName>
        <fullName evidence="3">Uncharacterized protein</fullName>
    </submittedName>
</protein>
<evidence type="ECO:0000313" key="4">
    <source>
        <dbReference type="Proteomes" id="UP001583177"/>
    </source>
</evidence>
<gene>
    <name evidence="3" type="ORF">Daus18300_007604</name>
</gene>
<proteinExistence type="predicted"/>
<feature type="compositionally biased region" description="Basic and acidic residues" evidence="1">
    <location>
        <begin position="156"/>
        <end position="179"/>
    </location>
</feature>
<keyword evidence="2" id="KW-1133">Transmembrane helix</keyword>
<keyword evidence="4" id="KW-1185">Reference proteome</keyword>
<reference evidence="3 4" key="1">
    <citation type="journal article" date="2024" name="IMA Fungus">
        <title>IMA Genome - F19 : A genome assembly and annotation guide to empower mycologists, including annotated draft genome sequences of Ceratocystis pirilliformis, Diaporthe australafricana, Fusarium ophioides, Paecilomyces lecythidis, and Sporothrix stenoceras.</title>
        <authorList>
            <person name="Aylward J."/>
            <person name="Wilson A.M."/>
            <person name="Visagie C.M."/>
            <person name="Spraker J."/>
            <person name="Barnes I."/>
            <person name="Buitendag C."/>
            <person name="Ceriani C."/>
            <person name="Del Mar Angel L."/>
            <person name="du Plessis D."/>
            <person name="Fuchs T."/>
            <person name="Gasser K."/>
            <person name="Kramer D."/>
            <person name="Li W."/>
            <person name="Munsamy K."/>
            <person name="Piso A."/>
            <person name="Price J.L."/>
            <person name="Sonnekus B."/>
            <person name="Thomas C."/>
            <person name="van der Nest A."/>
            <person name="van Dijk A."/>
            <person name="van Heerden A."/>
            <person name="van Vuuren N."/>
            <person name="Yilmaz N."/>
            <person name="Duong T.A."/>
            <person name="van der Merwe N.A."/>
            <person name="Wingfield M.J."/>
            <person name="Wingfield B.D."/>
        </authorList>
    </citation>
    <scope>NUCLEOTIDE SEQUENCE [LARGE SCALE GENOMIC DNA]</scope>
    <source>
        <strain evidence="3 4">CMW 18300</strain>
    </source>
</reference>
<name>A0ABR3WLS8_9PEZI</name>
<keyword evidence="2" id="KW-0472">Membrane</keyword>
<sequence>MHVRSTDASRPACLTLFWPTAPGAPPGGLAVFTMLDSCVPAPQAGQGVLATTPPPPMLSSSPSHHPPPADDSQAFFLKPPAGAILEGILGAAAVSALVIVGCVLGARKVQASRALEGPLRAGGASRSSLTVANLSGQGGAEAGIPLSAMRPGAGRAARDGKPDGRREGGRREGLETSRG</sequence>
<evidence type="ECO:0000256" key="1">
    <source>
        <dbReference type="SAM" id="MobiDB-lite"/>
    </source>
</evidence>